<sequence>MAELTYMKNGDYQIPGLILDGEEELEEMPIGKYGMLRQTFLQEYHQGTYTSMLLTGRLMPHLRQIDEQAQEQVDQTVAEMMKAKGVDENLKARDQMAWVQAVNSLTAQAEEAVLQEIVYR</sequence>
<accession>A0A7X3MLE3</accession>
<protein>
    <submittedName>
        <fullName evidence="1">TnpV protein</fullName>
    </submittedName>
</protein>
<dbReference type="EMBL" id="WUQX01000001">
    <property type="protein sequence ID" value="MXP78578.1"/>
    <property type="molecule type" value="Genomic_DNA"/>
</dbReference>
<dbReference type="InterPro" id="IPR026989">
    <property type="entry name" value="TnpV"/>
</dbReference>
<dbReference type="Pfam" id="PF14198">
    <property type="entry name" value="TnpV"/>
    <property type="match status" value="1"/>
</dbReference>
<dbReference type="AlphaFoldDB" id="A0A7X3MLE3"/>
<gene>
    <name evidence="1" type="ORF">GN277_25520</name>
</gene>
<proteinExistence type="predicted"/>
<organism evidence="1 2">
    <name type="scientific">Sporofaciens musculi</name>
    <dbReference type="NCBI Taxonomy" id="2681861"/>
    <lineage>
        <taxon>Bacteria</taxon>
        <taxon>Bacillati</taxon>
        <taxon>Bacillota</taxon>
        <taxon>Clostridia</taxon>
        <taxon>Lachnospirales</taxon>
        <taxon>Lachnospiraceae</taxon>
        <taxon>Sporofaciens</taxon>
    </lineage>
</organism>
<evidence type="ECO:0000313" key="2">
    <source>
        <dbReference type="Proteomes" id="UP000460412"/>
    </source>
</evidence>
<name>A0A7X3MLE3_9FIRM</name>
<evidence type="ECO:0000313" key="1">
    <source>
        <dbReference type="EMBL" id="MXP78578.1"/>
    </source>
</evidence>
<dbReference type="RefSeq" id="WP_159755402.1">
    <property type="nucleotide sequence ID" value="NZ_WUQX01000001.1"/>
</dbReference>
<dbReference type="Proteomes" id="UP000460412">
    <property type="component" value="Unassembled WGS sequence"/>
</dbReference>
<keyword evidence="2" id="KW-1185">Reference proteome</keyword>
<reference evidence="1 2" key="1">
    <citation type="submission" date="2019-12" db="EMBL/GenBank/DDBJ databases">
        <title>Sporaefaciens musculi gen. nov., sp. nov., a novel bacterium isolated from the caecum of an obese mouse.</title>
        <authorList>
            <person name="Rasmussen T.S."/>
            <person name="Streidl T."/>
            <person name="Hitch T.C.A."/>
            <person name="Wortmann E."/>
            <person name="Deptula P."/>
            <person name="Hansen M."/>
            <person name="Nielsen D.S."/>
            <person name="Clavel T."/>
            <person name="Vogensen F.K."/>
        </authorList>
    </citation>
    <scope>NUCLEOTIDE SEQUENCE [LARGE SCALE GENOMIC DNA]</scope>
    <source>
        <strain evidence="1 2">WCA-9-b2</strain>
    </source>
</reference>
<comment type="caution">
    <text evidence="1">The sequence shown here is derived from an EMBL/GenBank/DDBJ whole genome shotgun (WGS) entry which is preliminary data.</text>
</comment>